<evidence type="ECO:0008006" key="3">
    <source>
        <dbReference type="Google" id="ProtNLM"/>
    </source>
</evidence>
<sequence>MTSPLSRRFQVRDISAQYSGPTFDLIFHDTESKVIRYSEAIWDSEALALAEADRLEKSQAHPVHWDAC</sequence>
<reference evidence="1 2" key="1">
    <citation type="submission" date="2024-09" db="EMBL/GenBank/DDBJ databases">
        <authorList>
            <person name="Sun Q."/>
            <person name="Mori K."/>
        </authorList>
    </citation>
    <scope>NUCLEOTIDE SEQUENCE [LARGE SCALE GENOMIC DNA]</scope>
    <source>
        <strain evidence="1 2">NCAIM B.01794</strain>
    </source>
</reference>
<evidence type="ECO:0000313" key="1">
    <source>
        <dbReference type="EMBL" id="MFC0709527.1"/>
    </source>
</evidence>
<protein>
    <recommendedName>
        <fullName evidence="3">DUF1488 domain-containing protein</fullName>
    </recommendedName>
</protein>
<gene>
    <name evidence="1" type="ORF">ACFFGX_07950</name>
</gene>
<comment type="caution">
    <text evidence="1">The sequence shown here is derived from an EMBL/GenBank/DDBJ whole genome shotgun (WGS) entry which is preliminary data.</text>
</comment>
<organism evidence="1 2">
    <name type="scientific">Azorhizophilus paspali</name>
    <name type="common">Azotobacter paspali</name>
    <dbReference type="NCBI Taxonomy" id="69963"/>
    <lineage>
        <taxon>Bacteria</taxon>
        <taxon>Pseudomonadati</taxon>
        <taxon>Pseudomonadota</taxon>
        <taxon>Gammaproteobacteria</taxon>
        <taxon>Pseudomonadales</taxon>
        <taxon>Pseudomonadaceae</taxon>
        <taxon>Azorhizophilus</taxon>
    </lineage>
</organism>
<name>A0ABV6SJ32_AZOPA</name>
<dbReference type="Proteomes" id="UP001589891">
    <property type="component" value="Unassembled WGS sequence"/>
</dbReference>
<keyword evidence="2" id="KW-1185">Reference proteome</keyword>
<accession>A0ABV6SJ32</accession>
<evidence type="ECO:0000313" key="2">
    <source>
        <dbReference type="Proteomes" id="UP001589891"/>
    </source>
</evidence>
<dbReference type="EMBL" id="JBHLSS010000045">
    <property type="protein sequence ID" value="MFC0709527.1"/>
    <property type="molecule type" value="Genomic_DNA"/>
</dbReference>
<proteinExistence type="predicted"/>
<dbReference type="RefSeq" id="WP_376944626.1">
    <property type="nucleotide sequence ID" value="NZ_CP171449.1"/>
</dbReference>